<dbReference type="GO" id="GO:0005524">
    <property type="term" value="F:ATP binding"/>
    <property type="evidence" value="ECO:0007669"/>
    <property type="project" value="UniProtKB-KW"/>
</dbReference>
<dbReference type="Gene3D" id="3.40.50.620">
    <property type="entry name" value="HUPs"/>
    <property type="match status" value="1"/>
</dbReference>
<dbReference type="NCBIfam" id="TIGR00125">
    <property type="entry name" value="cyt_tran_rel"/>
    <property type="match status" value="1"/>
</dbReference>
<dbReference type="PANTHER" id="PTHR43542">
    <property type="entry name" value="METHYLTRANSFERASE"/>
    <property type="match status" value="1"/>
</dbReference>
<gene>
    <name evidence="9" type="primary">rsmD</name>
    <name evidence="7" type="synonym">coaD</name>
    <name evidence="9" type="ORF">IAC73_02380</name>
</gene>
<keyword evidence="3 7" id="KW-0808">Transferase</keyword>
<keyword evidence="4 7" id="KW-0460">Magnesium</keyword>
<dbReference type="GO" id="GO:0031167">
    <property type="term" value="P:rRNA methylation"/>
    <property type="evidence" value="ECO:0007669"/>
    <property type="project" value="InterPro"/>
</dbReference>
<evidence type="ECO:0000256" key="3">
    <source>
        <dbReference type="ARBA" id="ARBA00022679"/>
    </source>
</evidence>
<comment type="similarity">
    <text evidence="7">Belongs to the bacterial CoaD family.</text>
</comment>
<keyword evidence="2 9" id="KW-0489">Methyltransferase</keyword>
<dbReference type="GO" id="GO:0008168">
    <property type="term" value="F:methyltransferase activity"/>
    <property type="evidence" value="ECO:0007669"/>
    <property type="project" value="UniProtKB-KW"/>
</dbReference>
<evidence type="ECO:0000256" key="1">
    <source>
        <dbReference type="ARBA" id="ARBA00022490"/>
    </source>
</evidence>
<feature type="binding site" evidence="7">
    <location>
        <position position="184"/>
    </location>
    <ligand>
        <name>substrate</name>
    </ligand>
</feature>
<organism evidence="9 10">
    <name type="scientific">Candidatus Limadaptatus stercoripullorum</name>
    <dbReference type="NCBI Taxonomy" id="2840846"/>
    <lineage>
        <taxon>Bacteria</taxon>
        <taxon>Bacillati</taxon>
        <taxon>Bacillota</taxon>
        <taxon>Clostridia</taxon>
        <taxon>Eubacteriales</taxon>
        <taxon>Candidatus Limadaptatus</taxon>
    </lineage>
</organism>
<evidence type="ECO:0000256" key="4">
    <source>
        <dbReference type="ARBA" id="ARBA00022842"/>
    </source>
</evidence>
<dbReference type="PANTHER" id="PTHR43542:SF1">
    <property type="entry name" value="METHYLTRANSFERASE"/>
    <property type="match status" value="1"/>
</dbReference>
<feature type="binding site" evidence="7">
    <location>
        <position position="216"/>
    </location>
    <ligand>
        <name>substrate</name>
    </ligand>
</feature>
<dbReference type="GO" id="GO:0004595">
    <property type="term" value="F:pantetheine-phosphate adenylyltransferase activity"/>
    <property type="evidence" value="ECO:0007669"/>
    <property type="project" value="UniProtKB-UniRule"/>
</dbReference>
<name>A0A9D1SW27_9FIRM</name>
<feature type="binding site" evidence="7">
    <location>
        <position position="262"/>
    </location>
    <ligand>
        <name>substrate</name>
    </ligand>
</feature>
<keyword evidence="7" id="KW-0067">ATP-binding</keyword>
<dbReference type="NCBIfam" id="TIGR00095">
    <property type="entry name" value="16S rRNA (guanine(966)-N(2))-methyltransferase RsmD"/>
    <property type="match status" value="1"/>
</dbReference>
<evidence type="ECO:0000256" key="6">
    <source>
        <dbReference type="ARBA" id="ARBA00029346"/>
    </source>
</evidence>
<feature type="binding site" evidence="7">
    <location>
        <position position="192"/>
    </location>
    <ligand>
        <name>ATP</name>
        <dbReference type="ChEBI" id="CHEBI:30616"/>
    </ligand>
</feature>
<feature type="binding site" evidence="7">
    <location>
        <begin position="184"/>
        <end position="185"/>
    </location>
    <ligand>
        <name>ATP</name>
        <dbReference type="ChEBI" id="CHEBI:30616"/>
    </ligand>
</feature>
<evidence type="ECO:0000313" key="9">
    <source>
        <dbReference type="EMBL" id="HIU98673.1"/>
    </source>
</evidence>
<evidence type="ECO:0000256" key="7">
    <source>
        <dbReference type="HAMAP-Rule" id="MF_00151"/>
    </source>
</evidence>
<proteinExistence type="inferred from homology"/>
<dbReference type="InterPro" id="IPR014729">
    <property type="entry name" value="Rossmann-like_a/b/a_fold"/>
</dbReference>
<dbReference type="EC" id="2.7.7.3" evidence="7"/>
<accession>A0A9D1SW27</accession>
<evidence type="ECO:0000313" key="10">
    <source>
        <dbReference type="Proteomes" id="UP000886857"/>
    </source>
</evidence>
<dbReference type="InterPro" id="IPR002052">
    <property type="entry name" value="DNA_methylase_N6_adenine_CS"/>
</dbReference>
<dbReference type="PROSITE" id="PS00092">
    <property type="entry name" value="N6_MTASE"/>
    <property type="match status" value="1"/>
</dbReference>
<dbReference type="PRINTS" id="PR01020">
    <property type="entry name" value="LPSBIOSNTHSS"/>
</dbReference>
<comment type="subcellular location">
    <subcellularLocation>
        <location evidence="7">Cytoplasm</location>
    </subcellularLocation>
</comment>
<feature type="binding site" evidence="7">
    <location>
        <position position="248"/>
    </location>
    <ligand>
        <name>substrate</name>
    </ligand>
</feature>
<comment type="caution">
    <text evidence="9">The sequence shown here is derived from an EMBL/GenBank/DDBJ whole genome shotgun (WGS) entry which is preliminary data.</text>
</comment>
<protein>
    <recommendedName>
        <fullName evidence="7">Phosphopantetheine adenylyltransferase</fullName>
        <ecNumber evidence="7">2.7.7.3</ecNumber>
    </recommendedName>
    <alternativeName>
        <fullName evidence="7">Dephospho-CoA pyrophosphorylase</fullName>
    </alternativeName>
    <alternativeName>
        <fullName evidence="7">Pantetheine-phosphate adenylyltransferase</fullName>
        <shortName evidence="7">PPAT</shortName>
    </alternativeName>
</protein>
<dbReference type="Proteomes" id="UP000886857">
    <property type="component" value="Unassembled WGS sequence"/>
</dbReference>
<comment type="function">
    <text evidence="7">Reversibly transfers an adenylyl group from ATP to 4'-phosphopantetheine, yielding dephospho-CoA (dPCoA) and pyrophosphate.</text>
</comment>
<evidence type="ECO:0000256" key="2">
    <source>
        <dbReference type="ARBA" id="ARBA00022603"/>
    </source>
</evidence>
<keyword evidence="7" id="KW-0548">Nucleotidyltransferase</keyword>
<comment type="cofactor">
    <cofactor evidence="7">
        <name>Mg(2+)</name>
        <dbReference type="ChEBI" id="CHEBI:18420"/>
    </cofactor>
</comment>
<evidence type="ECO:0000259" key="8">
    <source>
        <dbReference type="Pfam" id="PF01467"/>
    </source>
</evidence>
<dbReference type="GO" id="GO:0003676">
    <property type="term" value="F:nucleic acid binding"/>
    <property type="evidence" value="ECO:0007669"/>
    <property type="project" value="InterPro"/>
</dbReference>
<keyword evidence="5 7" id="KW-0173">Coenzyme A biosynthesis</keyword>
<dbReference type="AlphaFoldDB" id="A0A9D1SW27"/>
<dbReference type="SUPFAM" id="SSF53335">
    <property type="entry name" value="S-adenosyl-L-methionine-dependent methyltransferases"/>
    <property type="match status" value="1"/>
</dbReference>
<dbReference type="CDD" id="cd02440">
    <property type="entry name" value="AdoMet_MTases"/>
    <property type="match status" value="1"/>
</dbReference>
<dbReference type="Pfam" id="PF01467">
    <property type="entry name" value="CTP_transf_like"/>
    <property type="match status" value="1"/>
</dbReference>
<comment type="subunit">
    <text evidence="7">Homohexamer.</text>
</comment>
<dbReference type="Pfam" id="PF03602">
    <property type="entry name" value="Cons_hypoth95"/>
    <property type="match status" value="1"/>
</dbReference>
<reference evidence="9" key="2">
    <citation type="journal article" date="2021" name="PeerJ">
        <title>Extensive microbial diversity within the chicken gut microbiome revealed by metagenomics and culture.</title>
        <authorList>
            <person name="Gilroy R."/>
            <person name="Ravi A."/>
            <person name="Getino M."/>
            <person name="Pursley I."/>
            <person name="Horton D.L."/>
            <person name="Alikhan N.F."/>
            <person name="Baker D."/>
            <person name="Gharbi K."/>
            <person name="Hall N."/>
            <person name="Watson M."/>
            <person name="Adriaenssens E.M."/>
            <person name="Foster-Nyarko E."/>
            <person name="Jarju S."/>
            <person name="Secka A."/>
            <person name="Antonio M."/>
            <person name="Oren A."/>
            <person name="Chaudhuri R.R."/>
            <person name="La Ragione R."/>
            <person name="Hildebrand F."/>
            <person name="Pallen M.J."/>
        </authorList>
    </citation>
    <scope>NUCLEOTIDE SEQUENCE</scope>
    <source>
        <strain evidence="9">10406</strain>
    </source>
</reference>
<feature type="domain" description="Cytidyltransferase-like" evidence="8">
    <location>
        <begin position="181"/>
        <end position="305"/>
    </location>
</feature>
<dbReference type="InterPro" id="IPR004821">
    <property type="entry name" value="Cyt_trans-like"/>
</dbReference>
<comment type="pathway">
    <text evidence="7">Cofactor biosynthesis; coenzyme A biosynthesis; CoA from (R)-pantothenate: step 4/5.</text>
</comment>
<dbReference type="Gene3D" id="3.40.50.150">
    <property type="entry name" value="Vaccinia Virus protein VP39"/>
    <property type="match status" value="1"/>
</dbReference>
<feature type="site" description="Transition state stabilizer" evidence="7">
    <location>
        <position position="192"/>
    </location>
</feature>
<feature type="binding site" evidence="7">
    <location>
        <position position="273"/>
    </location>
    <ligand>
        <name>ATP</name>
        <dbReference type="ChEBI" id="CHEBI:30616"/>
    </ligand>
</feature>
<keyword evidence="1 7" id="KW-0963">Cytoplasm</keyword>
<dbReference type="GO" id="GO:0005737">
    <property type="term" value="C:cytoplasm"/>
    <property type="evidence" value="ECO:0007669"/>
    <property type="project" value="UniProtKB-SubCell"/>
</dbReference>
<evidence type="ECO:0000256" key="5">
    <source>
        <dbReference type="ARBA" id="ARBA00022993"/>
    </source>
</evidence>
<feature type="binding site" evidence="7">
    <location>
        <begin position="263"/>
        <end position="265"/>
    </location>
    <ligand>
        <name>ATP</name>
        <dbReference type="ChEBI" id="CHEBI:30616"/>
    </ligand>
</feature>
<reference evidence="9" key="1">
    <citation type="submission" date="2020-10" db="EMBL/GenBank/DDBJ databases">
        <authorList>
            <person name="Gilroy R."/>
        </authorList>
    </citation>
    <scope>NUCLEOTIDE SEQUENCE</scope>
    <source>
        <strain evidence="9">10406</strain>
    </source>
</reference>
<comment type="caution">
    <text evidence="7">Lacks conserved residue(s) required for the propagation of feature annotation.</text>
</comment>
<keyword evidence="7" id="KW-0547">Nucleotide-binding</keyword>
<dbReference type="InterPro" id="IPR001980">
    <property type="entry name" value="PPAT"/>
</dbReference>
<sequence>MRIISGRYRGRKLIPPRDNEVRPTTDRIKETVFNILAPRIPGARVLDLFAGSGALGIECVSRGADEVIFVDMSPESVALVHRNLKGLDGNFRVVQADYAAALGRLDGRFDIVFIDPPYGSGLGEKAVSEIFARGLLEEDGVICYEHSSDRRYEPQEGAVSREKRMGAVTVDFVRKKTVGMVTGTFDPFTRGHEAVVKEALRLFDEVVVACLVNPEKECMFTPDERVAIARAALSDEPRARVIFSEDTAVDAMKREGADALVRGLRGGEPDEYESAMSDYNRERGADTVFVSPDISGEISSTAAREALRKGDFRLLPEGAIITVGDILDNKRKKGDATA</sequence>
<comment type="catalytic activity">
    <reaction evidence="6 7">
        <text>(R)-4'-phosphopantetheine + ATP + H(+) = 3'-dephospho-CoA + diphosphate</text>
        <dbReference type="Rhea" id="RHEA:19801"/>
        <dbReference type="ChEBI" id="CHEBI:15378"/>
        <dbReference type="ChEBI" id="CHEBI:30616"/>
        <dbReference type="ChEBI" id="CHEBI:33019"/>
        <dbReference type="ChEBI" id="CHEBI:57328"/>
        <dbReference type="ChEBI" id="CHEBI:61723"/>
        <dbReference type="EC" id="2.7.7.3"/>
    </reaction>
</comment>
<dbReference type="HAMAP" id="MF_00151">
    <property type="entry name" value="PPAT_bact"/>
    <property type="match status" value="1"/>
</dbReference>
<dbReference type="SUPFAM" id="SSF52374">
    <property type="entry name" value="Nucleotidylyl transferase"/>
    <property type="match status" value="1"/>
</dbReference>
<dbReference type="EMBL" id="DVOE01000035">
    <property type="protein sequence ID" value="HIU98673.1"/>
    <property type="molecule type" value="Genomic_DNA"/>
</dbReference>
<dbReference type="InterPro" id="IPR029063">
    <property type="entry name" value="SAM-dependent_MTases_sf"/>
</dbReference>
<dbReference type="GO" id="GO:0015937">
    <property type="term" value="P:coenzyme A biosynthetic process"/>
    <property type="evidence" value="ECO:0007669"/>
    <property type="project" value="UniProtKB-UniRule"/>
</dbReference>
<dbReference type="InterPro" id="IPR004398">
    <property type="entry name" value="RNA_MeTrfase_RsmD"/>
</dbReference>